<name>A0A840CZ39_9BACE</name>
<gene>
    <name evidence="1" type="ORF">GGR06_001625</name>
</gene>
<accession>A0A840CZ39</accession>
<dbReference type="AlphaFoldDB" id="A0A840CZ39"/>
<organism evidence="1 2">
    <name type="scientific">Bacteroides reticulotermitis</name>
    <dbReference type="NCBI Taxonomy" id="1133319"/>
    <lineage>
        <taxon>Bacteria</taxon>
        <taxon>Pseudomonadati</taxon>
        <taxon>Bacteroidota</taxon>
        <taxon>Bacteroidia</taxon>
        <taxon>Bacteroidales</taxon>
        <taxon>Bacteroidaceae</taxon>
        <taxon>Bacteroides</taxon>
    </lineage>
</organism>
<comment type="caution">
    <text evidence="1">The sequence shown here is derived from an EMBL/GenBank/DDBJ whole genome shotgun (WGS) entry which is preliminary data.</text>
</comment>
<dbReference type="EMBL" id="JACIER010000005">
    <property type="protein sequence ID" value="MBB4043839.1"/>
    <property type="molecule type" value="Genomic_DNA"/>
</dbReference>
<evidence type="ECO:0000313" key="2">
    <source>
        <dbReference type="Proteomes" id="UP000560658"/>
    </source>
</evidence>
<keyword evidence="2" id="KW-1185">Reference proteome</keyword>
<reference evidence="1" key="1">
    <citation type="submission" date="2020-08" db="EMBL/GenBank/DDBJ databases">
        <title>Genomic Encyclopedia of Type Strains, Phase IV (KMG-IV): sequencing the most valuable type-strain genomes for metagenomic binning, comparative biology and taxonomic classification.</title>
        <authorList>
            <person name="Goeker M."/>
        </authorList>
    </citation>
    <scope>NUCLEOTIDE SEQUENCE [LARGE SCALE GENOMIC DNA]</scope>
    <source>
        <strain evidence="1">DSM 105720</strain>
    </source>
</reference>
<sequence length="81" mass="9521">MKVEEFIEQESFVVVNPDYPVISVEKAWEAIDMERRNVKEEAVRAFTKFVSSYDHESDETVISDDAKHCIECFKIEMDIED</sequence>
<evidence type="ECO:0000313" key="1">
    <source>
        <dbReference type="EMBL" id="MBB4043839.1"/>
    </source>
</evidence>
<dbReference type="Proteomes" id="UP000560658">
    <property type="component" value="Unassembled WGS sequence"/>
</dbReference>
<dbReference type="RefSeq" id="WP_183208254.1">
    <property type="nucleotide sequence ID" value="NZ_JACIER010000005.1"/>
</dbReference>
<protein>
    <submittedName>
        <fullName evidence="1">Uncharacterized protein</fullName>
    </submittedName>
</protein>
<proteinExistence type="predicted"/>